<dbReference type="SUPFAM" id="SSF52540">
    <property type="entry name" value="P-loop containing nucleoside triphosphate hydrolases"/>
    <property type="match status" value="1"/>
</dbReference>
<dbReference type="EMBL" id="PVLQ01000021">
    <property type="protein sequence ID" value="PRD66007.1"/>
    <property type="molecule type" value="Genomic_DNA"/>
</dbReference>
<dbReference type="InterPro" id="IPR027417">
    <property type="entry name" value="P-loop_NTPase"/>
</dbReference>
<dbReference type="RefSeq" id="WP_105747773.1">
    <property type="nucleotide sequence ID" value="NZ_PVLQ01000021.1"/>
</dbReference>
<dbReference type="InterPro" id="IPR046844">
    <property type="entry name" value="Lon-like_helical"/>
</dbReference>
<dbReference type="Pfam" id="PF20437">
    <property type="entry name" value="LonC_helical"/>
    <property type="match status" value="1"/>
</dbReference>
<feature type="active site" evidence="2">
    <location>
        <position position="707"/>
    </location>
</feature>
<dbReference type="Proteomes" id="UP000238589">
    <property type="component" value="Unassembled WGS sequence"/>
</dbReference>
<keyword evidence="2" id="KW-0720">Serine protease</keyword>
<dbReference type="Gene3D" id="3.40.50.300">
    <property type="entry name" value="P-loop containing nucleotide triphosphate hydrolases"/>
    <property type="match status" value="2"/>
</dbReference>
<dbReference type="AlphaFoldDB" id="A0A2S9K6F6"/>
<comment type="catalytic activity">
    <reaction evidence="2">
        <text>Hydrolysis of proteins in presence of ATP.</text>
        <dbReference type="EC" id="3.4.21.53"/>
    </reaction>
</comment>
<name>A0A2S9K6F6_9BURK</name>
<keyword evidence="2" id="KW-0378">Hydrolase</keyword>
<comment type="similarity">
    <text evidence="2">Belongs to the peptidase S16 family.</text>
</comment>
<dbReference type="InterPro" id="IPR046843">
    <property type="entry name" value="LonB_AAA-LID"/>
</dbReference>
<dbReference type="Pfam" id="PF20436">
    <property type="entry name" value="LonB_AAA-LID"/>
    <property type="match status" value="1"/>
</dbReference>
<gene>
    <name evidence="4" type="ORF">C6P64_06440</name>
</gene>
<evidence type="ECO:0000313" key="4">
    <source>
        <dbReference type="EMBL" id="PRD66007.1"/>
    </source>
</evidence>
<evidence type="ECO:0000256" key="1">
    <source>
        <dbReference type="ARBA" id="ARBA00022670"/>
    </source>
</evidence>
<dbReference type="InterPro" id="IPR041699">
    <property type="entry name" value="AAA_32"/>
</dbReference>
<proteinExistence type="inferred from homology"/>
<reference evidence="4 5" key="1">
    <citation type="submission" date="2018-03" db="EMBL/GenBank/DDBJ databases">
        <title>Comparative genomics illustrates the genes involved in a hyperalkaliphilic mechanisms of Serpentinomonas isolated from highly-alkaline calcium-rich serpentinized springs.</title>
        <authorList>
            <person name="Suzuki S."/>
            <person name="Ishii S."/>
            <person name="Walworth N."/>
            <person name="Bird L."/>
            <person name="Kuenen J.G."/>
            <person name="Nealson K.H."/>
        </authorList>
    </citation>
    <scope>NUCLEOTIDE SEQUENCE [LARGE SCALE GENOMIC DNA]</scope>
    <source>
        <strain evidence="4 5">P1</strain>
    </source>
</reference>
<protein>
    <recommendedName>
        <fullName evidence="2">endopeptidase La</fullName>
        <ecNumber evidence="2">3.4.21.53</ecNumber>
    </recommendedName>
</protein>
<dbReference type="PRINTS" id="PR00830">
    <property type="entry name" value="ENDOLAPTASE"/>
</dbReference>
<dbReference type="InterPro" id="IPR014721">
    <property type="entry name" value="Ribsml_uS5_D2-typ_fold_subgr"/>
</dbReference>
<sequence>MNPHGISAPLLPAALAPEALYRRCDPAALGIASSAELAELDTVLIHQRALEAMQLGLDIRHDGYNIYLLGESGSGRHAIVNQLLQAQRRTGPPPSDWCYVNNFTDSSKPDLLRLPCGRGAALRDDMQHFVEELTPAISAVFQSEEYRSRIEAMQEEEKQRELAAVQALGDESVQHGVALLKTPHGFAFVPLKEDHEATLTQDEFEKLPPERQAELAAEIKALHERMHKLMGEFPRWRRELQARLKQTGSEALQVTVTHLIDDLRPKYADLPEVGAFLDAVLADIVASGESLRESTHAEGDTETTTYSSTLTVQRYLVNLLVEHPADGARPVIYEDHPTLQNLVGRVEHVAHMGTLLSNFTLIRGGALQRANGGFLVLDALKVLSQPYAWEGLKRCLKAGRVRIESLYDLIGLSSTVQLEPEPMPLELKIVLIGERQIYYLLCQYDPEFGALFKINADLESEIRRSPDNIQVYARLIATLARREALRPLSAAAVARLIEHSARLAEDAERLTARTRPLADLMREAGHFAGQASSAWIEAGHVEAALQARRRRNERLRLRYQEAMLRGQLLIDSSGSQVGQVNGLAVVALDDSSFGHPMRITATVRAGDGQVIDIEREVKLGGPIHSKGVLILSAFLAARFGAREPLSLKASLVFEQSYGGVEGDSASLAELCALLSALSSLPIRQSLAMTGSVNQLGIVQPIGGVNEKIEGFFDLCAARGLSGEQGVLIPQANVCHLMLRADVVEAARAGRFRIWAVSTVDQALELLTGHPAGAPDAQGRMAAGSANALVAARLARLAPKRRAAEAAAAKKPARPAGRP</sequence>
<dbReference type="EC" id="3.4.21.53" evidence="2"/>
<dbReference type="Pfam" id="PF13654">
    <property type="entry name" value="AAA_32"/>
    <property type="match status" value="1"/>
</dbReference>
<evidence type="ECO:0000256" key="2">
    <source>
        <dbReference type="PROSITE-ProRule" id="PRU01122"/>
    </source>
</evidence>
<dbReference type="SUPFAM" id="SSF54211">
    <property type="entry name" value="Ribosomal protein S5 domain 2-like"/>
    <property type="match status" value="1"/>
</dbReference>
<dbReference type="GO" id="GO:0004176">
    <property type="term" value="F:ATP-dependent peptidase activity"/>
    <property type="evidence" value="ECO:0007669"/>
    <property type="project" value="UniProtKB-UniRule"/>
</dbReference>
<dbReference type="Gene3D" id="1.10.8.60">
    <property type="match status" value="1"/>
</dbReference>
<dbReference type="InterPro" id="IPR020568">
    <property type="entry name" value="Ribosomal_Su5_D2-typ_SF"/>
</dbReference>
<evidence type="ECO:0000313" key="5">
    <source>
        <dbReference type="Proteomes" id="UP000238589"/>
    </source>
</evidence>
<dbReference type="OrthoDB" id="9758568at2"/>
<dbReference type="PANTHER" id="PTHR10046">
    <property type="entry name" value="ATP DEPENDENT LON PROTEASE FAMILY MEMBER"/>
    <property type="match status" value="1"/>
</dbReference>
<feature type="domain" description="Lon proteolytic" evidence="3">
    <location>
        <begin position="574"/>
        <end position="769"/>
    </location>
</feature>
<accession>A0A2S9K6F6</accession>
<dbReference type="InterPro" id="IPR008269">
    <property type="entry name" value="Lon_proteolytic"/>
</dbReference>
<dbReference type="Pfam" id="PF05362">
    <property type="entry name" value="Lon_C"/>
    <property type="match status" value="1"/>
</dbReference>
<dbReference type="GO" id="GO:0005524">
    <property type="term" value="F:ATP binding"/>
    <property type="evidence" value="ECO:0007669"/>
    <property type="project" value="InterPro"/>
</dbReference>
<keyword evidence="5" id="KW-1185">Reference proteome</keyword>
<dbReference type="GO" id="GO:0004252">
    <property type="term" value="F:serine-type endopeptidase activity"/>
    <property type="evidence" value="ECO:0007669"/>
    <property type="project" value="UniProtKB-UniRule"/>
</dbReference>
<dbReference type="GO" id="GO:0006508">
    <property type="term" value="P:proteolysis"/>
    <property type="evidence" value="ECO:0007669"/>
    <property type="project" value="UniProtKB-KW"/>
</dbReference>
<feature type="active site" evidence="2">
    <location>
        <position position="664"/>
    </location>
</feature>
<dbReference type="GO" id="GO:0030163">
    <property type="term" value="P:protein catabolic process"/>
    <property type="evidence" value="ECO:0007669"/>
    <property type="project" value="InterPro"/>
</dbReference>
<dbReference type="PROSITE" id="PS51786">
    <property type="entry name" value="LON_PROTEOLYTIC"/>
    <property type="match status" value="1"/>
</dbReference>
<dbReference type="Gene3D" id="3.30.230.10">
    <property type="match status" value="1"/>
</dbReference>
<dbReference type="InterPro" id="IPR027065">
    <property type="entry name" value="Lon_Prtase"/>
</dbReference>
<organism evidence="4 5">
    <name type="scientific">Malikia granosa</name>
    <dbReference type="NCBI Taxonomy" id="263067"/>
    <lineage>
        <taxon>Bacteria</taxon>
        <taxon>Pseudomonadati</taxon>
        <taxon>Pseudomonadota</taxon>
        <taxon>Betaproteobacteria</taxon>
        <taxon>Burkholderiales</taxon>
        <taxon>Comamonadaceae</taxon>
        <taxon>Malikia</taxon>
    </lineage>
</organism>
<evidence type="ECO:0000259" key="3">
    <source>
        <dbReference type="PROSITE" id="PS51786"/>
    </source>
</evidence>
<comment type="caution">
    <text evidence="4">The sequence shown here is derived from an EMBL/GenBank/DDBJ whole genome shotgun (WGS) entry which is preliminary data.</text>
</comment>
<keyword evidence="1 2" id="KW-0645">Protease</keyword>